<sequence>MCVDSGILDFKSLVSDRDYQRLQDVVNIESAEDLDEFSQFVGDLGIEKIQNWWDHKELHAWIIPCLVKSQSPISPDDWDNTPATTNTALAKLDEAVVHEIEVSYKSGILVNSQYGAYSRTARTAARHTAVIRKSQEVRERSDEQATIEAEIAEMNETRKQAAERLKELKALKSATKKSSSKSAGKSRAVVASSSSSGRNLTQRKVKICGPFSVIHRARRLMSRQQVAFAPPTKHSPAPPAAQMAESSDTSRSDSAPIDFNALGDLSDADFFACLDTINSMPMPAVPQTETDDPFGFFGDGFAYGLIPDASFDMQTNDFAGTTLSLPTLPLPPASPPTPAVTAAASTESTGDGNQKRKRKNEVDPENIVHTKRAKRIPRRADE</sequence>
<protein>
    <submittedName>
        <fullName evidence="2">Uncharacterized protein</fullName>
    </submittedName>
</protein>
<feature type="compositionally biased region" description="Low complexity" evidence="1">
    <location>
        <begin position="180"/>
        <end position="197"/>
    </location>
</feature>
<proteinExistence type="predicted"/>
<evidence type="ECO:0000256" key="1">
    <source>
        <dbReference type="SAM" id="MobiDB-lite"/>
    </source>
</evidence>
<keyword evidence="3" id="KW-1185">Reference proteome</keyword>
<feature type="region of interest" description="Disordered" evidence="1">
    <location>
        <begin position="228"/>
        <end position="255"/>
    </location>
</feature>
<dbReference type="AlphaFoldDB" id="A0AAD7A5I9"/>
<feature type="compositionally biased region" description="Pro residues" evidence="1">
    <location>
        <begin position="329"/>
        <end position="338"/>
    </location>
</feature>
<feature type="region of interest" description="Disordered" evidence="1">
    <location>
        <begin position="172"/>
        <end position="197"/>
    </location>
</feature>
<dbReference type="Proteomes" id="UP001218218">
    <property type="component" value="Unassembled WGS sequence"/>
</dbReference>
<dbReference type="EMBL" id="JARIHO010000015">
    <property type="protein sequence ID" value="KAJ7349937.1"/>
    <property type="molecule type" value="Genomic_DNA"/>
</dbReference>
<feature type="compositionally biased region" description="Low complexity" evidence="1">
    <location>
        <begin position="339"/>
        <end position="349"/>
    </location>
</feature>
<organism evidence="2 3">
    <name type="scientific">Mycena albidolilacea</name>
    <dbReference type="NCBI Taxonomy" id="1033008"/>
    <lineage>
        <taxon>Eukaryota</taxon>
        <taxon>Fungi</taxon>
        <taxon>Dikarya</taxon>
        <taxon>Basidiomycota</taxon>
        <taxon>Agaricomycotina</taxon>
        <taxon>Agaricomycetes</taxon>
        <taxon>Agaricomycetidae</taxon>
        <taxon>Agaricales</taxon>
        <taxon>Marasmiineae</taxon>
        <taxon>Mycenaceae</taxon>
        <taxon>Mycena</taxon>
    </lineage>
</organism>
<gene>
    <name evidence="2" type="ORF">DFH08DRAFT_935791</name>
</gene>
<reference evidence="2" key="1">
    <citation type="submission" date="2023-03" db="EMBL/GenBank/DDBJ databases">
        <title>Massive genome expansion in bonnet fungi (Mycena s.s.) driven by repeated elements and novel gene families across ecological guilds.</title>
        <authorList>
            <consortium name="Lawrence Berkeley National Laboratory"/>
            <person name="Harder C.B."/>
            <person name="Miyauchi S."/>
            <person name="Viragh M."/>
            <person name="Kuo A."/>
            <person name="Thoen E."/>
            <person name="Andreopoulos B."/>
            <person name="Lu D."/>
            <person name="Skrede I."/>
            <person name="Drula E."/>
            <person name="Henrissat B."/>
            <person name="Morin E."/>
            <person name="Kohler A."/>
            <person name="Barry K."/>
            <person name="LaButti K."/>
            <person name="Morin E."/>
            <person name="Salamov A."/>
            <person name="Lipzen A."/>
            <person name="Mereny Z."/>
            <person name="Hegedus B."/>
            <person name="Baldrian P."/>
            <person name="Stursova M."/>
            <person name="Weitz H."/>
            <person name="Taylor A."/>
            <person name="Grigoriev I.V."/>
            <person name="Nagy L.G."/>
            <person name="Martin F."/>
            <person name="Kauserud H."/>
        </authorList>
    </citation>
    <scope>NUCLEOTIDE SEQUENCE</scope>
    <source>
        <strain evidence="2">CBHHK002</strain>
    </source>
</reference>
<feature type="region of interest" description="Disordered" evidence="1">
    <location>
        <begin position="329"/>
        <end position="382"/>
    </location>
</feature>
<accession>A0AAD7A5I9</accession>
<evidence type="ECO:0000313" key="3">
    <source>
        <dbReference type="Proteomes" id="UP001218218"/>
    </source>
</evidence>
<comment type="caution">
    <text evidence="2">The sequence shown here is derived from an EMBL/GenBank/DDBJ whole genome shotgun (WGS) entry which is preliminary data.</text>
</comment>
<feature type="compositionally biased region" description="Basic residues" evidence="1">
    <location>
        <begin position="369"/>
        <end position="382"/>
    </location>
</feature>
<evidence type="ECO:0000313" key="2">
    <source>
        <dbReference type="EMBL" id="KAJ7349937.1"/>
    </source>
</evidence>
<feature type="compositionally biased region" description="Polar residues" evidence="1">
    <location>
        <begin position="244"/>
        <end position="253"/>
    </location>
</feature>
<name>A0AAD7A5I9_9AGAR</name>